<evidence type="ECO:0000256" key="1">
    <source>
        <dbReference type="SAM" id="Phobius"/>
    </source>
</evidence>
<dbReference type="AlphaFoldDB" id="A0A5C4JSS8"/>
<dbReference type="RefSeq" id="WP_138748162.1">
    <property type="nucleotide sequence ID" value="NZ_VCLB01000004.1"/>
</dbReference>
<feature type="transmembrane region" description="Helical" evidence="1">
    <location>
        <begin position="226"/>
        <end position="245"/>
    </location>
</feature>
<dbReference type="InterPro" id="IPR017516">
    <property type="entry name" value="AbrB_dup"/>
</dbReference>
<feature type="transmembrane region" description="Helical" evidence="1">
    <location>
        <begin position="147"/>
        <end position="165"/>
    </location>
</feature>
<evidence type="ECO:0000313" key="3">
    <source>
        <dbReference type="Proteomes" id="UP000307874"/>
    </source>
</evidence>
<feature type="transmembrane region" description="Helical" evidence="1">
    <location>
        <begin position="56"/>
        <end position="74"/>
    </location>
</feature>
<feature type="transmembrane region" description="Helical" evidence="1">
    <location>
        <begin position="29"/>
        <end position="49"/>
    </location>
</feature>
<dbReference type="OrthoDB" id="7157734at2"/>
<keyword evidence="3" id="KW-1185">Reference proteome</keyword>
<organism evidence="2 3">
    <name type="scientific">Martelella lutilitoris</name>
    <dbReference type="NCBI Taxonomy" id="2583532"/>
    <lineage>
        <taxon>Bacteria</taxon>
        <taxon>Pseudomonadati</taxon>
        <taxon>Pseudomonadota</taxon>
        <taxon>Alphaproteobacteria</taxon>
        <taxon>Hyphomicrobiales</taxon>
        <taxon>Aurantimonadaceae</taxon>
        <taxon>Martelella</taxon>
    </lineage>
</organism>
<keyword evidence="1" id="KW-1133">Transmembrane helix</keyword>
<feature type="transmembrane region" description="Helical" evidence="1">
    <location>
        <begin position="177"/>
        <end position="195"/>
    </location>
</feature>
<protein>
    <submittedName>
        <fullName evidence="2">AbrB family transcriptional regulator</fullName>
    </submittedName>
</protein>
<feature type="transmembrane region" description="Helical" evidence="1">
    <location>
        <begin position="202"/>
        <end position="220"/>
    </location>
</feature>
<dbReference type="GO" id="GO:0016020">
    <property type="term" value="C:membrane"/>
    <property type="evidence" value="ECO:0007669"/>
    <property type="project" value="InterPro"/>
</dbReference>
<feature type="transmembrane region" description="Helical" evidence="1">
    <location>
        <begin position="319"/>
        <end position="337"/>
    </location>
</feature>
<gene>
    <name evidence="2" type="ORF">FF124_09065</name>
</gene>
<proteinExistence type="predicted"/>
<dbReference type="PANTHER" id="PTHR38457">
    <property type="entry name" value="REGULATOR ABRB-RELATED"/>
    <property type="match status" value="1"/>
</dbReference>
<feature type="transmembrane region" description="Helical" evidence="1">
    <location>
        <begin position="257"/>
        <end position="282"/>
    </location>
</feature>
<feature type="transmembrane region" description="Helical" evidence="1">
    <location>
        <begin position="80"/>
        <end position="102"/>
    </location>
</feature>
<dbReference type="InterPro" id="IPR007820">
    <property type="entry name" value="AbrB_fam"/>
</dbReference>
<dbReference type="EMBL" id="VCLB01000004">
    <property type="protein sequence ID" value="TNB48463.1"/>
    <property type="molecule type" value="Genomic_DNA"/>
</dbReference>
<dbReference type="NCBIfam" id="TIGR03082">
    <property type="entry name" value="Gneg_AbrB_dup"/>
    <property type="match status" value="1"/>
</dbReference>
<accession>A0A5C4JSS8</accession>
<dbReference type="PANTHER" id="PTHR38457:SF1">
    <property type="entry name" value="REGULATOR ABRB-RELATED"/>
    <property type="match status" value="1"/>
</dbReference>
<dbReference type="PIRSF" id="PIRSF038991">
    <property type="entry name" value="Protein_AbrB"/>
    <property type="match status" value="1"/>
</dbReference>
<comment type="caution">
    <text evidence="2">The sequence shown here is derived from an EMBL/GenBank/DDBJ whole genome shotgun (WGS) entry which is preliminary data.</text>
</comment>
<keyword evidence="1" id="KW-0472">Membrane</keyword>
<dbReference type="GO" id="GO:0010468">
    <property type="term" value="P:regulation of gene expression"/>
    <property type="evidence" value="ECO:0007669"/>
    <property type="project" value="InterPro"/>
</dbReference>
<sequence length="339" mass="34961">MKTGVALATLGVASAGAVAGTLLGLPAPQLLGSTIATSAAAVLGLKLGIPTILRNLGFAVIGISLGSGVTSHLFADIARFPLSIAILTLSVVAIMGVAGFLLKRLLRVSAQTALLATSPGALSYVISLTDGKDIDLRAVMMLQSMRVLLITVLLPLMVGAAGHGAGGPVAPGVSLPLWFSLALIAGAYGLGHAAARYRLPSAFLLCGLVLSGAFHGLDLVAGRPPWLIMDLAFVIAGALIGTRFVGFTLAEFRRFAVYGLLVSFVAVSISALASAFTAHILAMPFGQVWVAFAPGGVEAMASMALEMHYDPVYVATHHVYRIVMLMVTLPILVNLIGRR</sequence>
<evidence type="ECO:0000313" key="2">
    <source>
        <dbReference type="EMBL" id="TNB48463.1"/>
    </source>
</evidence>
<keyword evidence="1" id="KW-0812">Transmembrane</keyword>
<reference evidence="2 3" key="1">
    <citation type="submission" date="2019-06" db="EMBL/GenBank/DDBJ databases">
        <title>Martelella lutilitoris sp. nov., isolated from a tidal mudflat.</title>
        <authorList>
            <person name="Kim Y.-J."/>
        </authorList>
    </citation>
    <scope>NUCLEOTIDE SEQUENCE [LARGE SCALE GENOMIC DNA]</scope>
    <source>
        <strain evidence="2 3">GH2-6</strain>
    </source>
</reference>
<name>A0A5C4JSS8_9HYPH</name>
<dbReference type="Pfam" id="PF05145">
    <property type="entry name" value="AbrB"/>
    <property type="match status" value="1"/>
</dbReference>
<dbReference type="Proteomes" id="UP000307874">
    <property type="component" value="Unassembled WGS sequence"/>
</dbReference>